<dbReference type="InterPro" id="IPR009071">
    <property type="entry name" value="HMG_box_dom"/>
</dbReference>
<feature type="compositionally biased region" description="Polar residues" evidence="4">
    <location>
        <begin position="74"/>
        <end position="84"/>
    </location>
</feature>
<dbReference type="SUPFAM" id="SSF47095">
    <property type="entry name" value="HMG-box"/>
    <property type="match status" value="1"/>
</dbReference>
<dbReference type="Proteomes" id="UP000029665">
    <property type="component" value="Unassembled WGS sequence"/>
</dbReference>
<dbReference type="PANTHER" id="PTHR45789">
    <property type="entry name" value="FI18025P1"/>
    <property type="match status" value="1"/>
</dbReference>
<keyword evidence="7" id="KW-1185">Reference proteome</keyword>
<feature type="compositionally biased region" description="Basic residues" evidence="4">
    <location>
        <begin position="1"/>
        <end position="14"/>
    </location>
</feature>
<dbReference type="InterPro" id="IPR036910">
    <property type="entry name" value="HMG_box_dom_sf"/>
</dbReference>
<keyword evidence="1 3" id="KW-0238">DNA-binding</keyword>
<feature type="compositionally biased region" description="Polar residues" evidence="4">
    <location>
        <begin position="41"/>
        <end position="50"/>
    </location>
</feature>
<name>A0A060S9M7_PYCCI</name>
<feature type="region of interest" description="Disordered" evidence="4">
    <location>
        <begin position="41"/>
        <end position="100"/>
    </location>
</feature>
<organism evidence="6 7">
    <name type="scientific">Pycnoporus cinnabarinus</name>
    <name type="common">Cinnabar-red polypore</name>
    <name type="synonym">Trametes cinnabarina</name>
    <dbReference type="NCBI Taxonomy" id="5643"/>
    <lineage>
        <taxon>Eukaryota</taxon>
        <taxon>Fungi</taxon>
        <taxon>Dikarya</taxon>
        <taxon>Basidiomycota</taxon>
        <taxon>Agaricomycotina</taxon>
        <taxon>Agaricomycetes</taxon>
        <taxon>Polyporales</taxon>
        <taxon>Polyporaceae</taxon>
        <taxon>Trametes</taxon>
    </lineage>
</organism>
<evidence type="ECO:0000256" key="2">
    <source>
        <dbReference type="ARBA" id="ARBA00023242"/>
    </source>
</evidence>
<dbReference type="OMA" id="DERAPYK"/>
<dbReference type="SMART" id="SM00398">
    <property type="entry name" value="HMG"/>
    <property type="match status" value="1"/>
</dbReference>
<reference evidence="6" key="1">
    <citation type="submission" date="2014-01" db="EMBL/GenBank/DDBJ databases">
        <title>The genome of the white-rot fungus Pycnoporus cinnabarinus: a basidiomycete model with a versatile arsenal for lignocellulosic biomass breakdown.</title>
        <authorList>
            <person name="Levasseur A."/>
            <person name="Lomascolo A."/>
            <person name="Ruiz-Duenas F.J."/>
            <person name="Uzan E."/>
            <person name="Piumi F."/>
            <person name="Kues U."/>
            <person name="Ram A.F.J."/>
            <person name="Murat C."/>
            <person name="Haon M."/>
            <person name="Benoit I."/>
            <person name="Arfi Y."/>
            <person name="Chevret D."/>
            <person name="Drula E."/>
            <person name="Kwon M.J."/>
            <person name="Gouret P."/>
            <person name="Lesage-Meessen L."/>
            <person name="Lombard V."/>
            <person name="Mariette J."/>
            <person name="Noirot C."/>
            <person name="Park J."/>
            <person name="Patyshakuliyeva A."/>
            <person name="Wieneger R.A.B."/>
            <person name="Wosten H.A.B."/>
            <person name="Martin F."/>
            <person name="Coutinho P.M."/>
            <person name="de Vries R."/>
            <person name="Martinez A.T."/>
            <person name="Klopp C."/>
            <person name="Pontarotti P."/>
            <person name="Henrissat B."/>
            <person name="Record E."/>
        </authorList>
    </citation>
    <scope>NUCLEOTIDE SEQUENCE [LARGE SCALE GENOMIC DNA]</scope>
    <source>
        <strain evidence="6">BRFM137</strain>
    </source>
</reference>
<feature type="region of interest" description="Disordered" evidence="4">
    <location>
        <begin position="1"/>
        <end position="26"/>
    </location>
</feature>
<evidence type="ECO:0000256" key="3">
    <source>
        <dbReference type="PROSITE-ProRule" id="PRU00267"/>
    </source>
</evidence>
<gene>
    <name evidence="6" type="ORF">BN946_scf184829.g29</name>
</gene>
<dbReference type="GO" id="GO:0000981">
    <property type="term" value="F:DNA-binding transcription factor activity, RNA polymerase II-specific"/>
    <property type="evidence" value="ECO:0007669"/>
    <property type="project" value="TreeGrafter"/>
</dbReference>
<feature type="region of interest" description="Disordered" evidence="4">
    <location>
        <begin position="217"/>
        <end position="251"/>
    </location>
</feature>
<evidence type="ECO:0000256" key="1">
    <source>
        <dbReference type="ARBA" id="ARBA00023125"/>
    </source>
</evidence>
<dbReference type="STRING" id="5643.A0A060S9M7"/>
<feature type="compositionally biased region" description="Basic residues" evidence="4">
    <location>
        <begin position="230"/>
        <end position="251"/>
    </location>
</feature>
<dbReference type="PANTHER" id="PTHR45789:SF2">
    <property type="entry name" value="FI18025P1"/>
    <property type="match status" value="1"/>
</dbReference>
<evidence type="ECO:0000313" key="7">
    <source>
        <dbReference type="Proteomes" id="UP000029665"/>
    </source>
</evidence>
<dbReference type="OrthoDB" id="6247875at2759"/>
<protein>
    <recommendedName>
        <fullName evidence="5">HMG box domain-containing protein</fullName>
    </recommendedName>
</protein>
<evidence type="ECO:0000256" key="4">
    <source>
        <dbReference type="SAM" id="MobiDB-lite"/>
    </source>
</evidence>
<dbReference type="GO" id="GO:0000978">
    <property type="term" value="F:RNA polymerase II cis-regulatory region sequence-specific DNA binding"/>
    <property type="evidence" value="ECO:0007669"/>
    <property type="project" value="TreeGrafter"/>
</dbReference>
<keyword evidence="2 3" id="KW-0539">Nucleus</keyword>
<comment type="caution">
    <text evidence="6">The sequence shown here is derived from an EMBL/GenBank/DDBJ whole genome shotgun (WGS) entry which is preliminary data.</text>
</comment>
<dbReference type="Pfam" id="PF00505">
    <property type="entry name" value="HMG_box"/>
    <property type="match status" value="1"/>
</dbReference>
<dbReference type="HOGENOM" id="CLU_034202_0_0_1"/>
<dbReference type="PROSITE" id="PS50118">
    <property type="entry name" value="HMG_BOX_2"/>
    <property type="match status" value="1"/>
</dbReference>
<feature type="compositionally biased region" description="Basic residues" evidence="4">
    <location>
        <begin position="85"/>
        <end position="94"/>
    </location>
</feature>
<evidence type="ECO:0000313" key="6">
    <source>
        <dbReference type="EMBL" id="CDO70921.1"/>
    </source>
</evidence>
<dbReference type="AlphaFoldDB" id="A0A060S9M7"/>
<feature type="domain" description="HMG box" evidence="5">
    <location>
        <begin position="95"/>
        <end position="164"/>
    </location>
</feature>
<dbReference type="GO" id="GO:0005634">
    <property type="term" value="C:nucleus"/>
    <property type="evidence" value="ECO:0007669"/>
    <property type="project" value="UniProtKB-UniRule"/>
</dbReference>
<sequence length="425" mass="47709">MPAFRNVRRSRRLSRQPPRDPGSDEFDIYDLELMYPQVAASSSAVATPNAQLPPADETGEPEVDPESPLLSPSPRHSTFPGQRSSHSRKKKPGHIPRPPNAFMIFRSELWTKEKIKSTVERDHRQISRIAGNLWNKLTDDERAPYKRLAEEAKVEHARLYPQYKYSPIYRRDKPAKRKPKHEPADKILRCHTVAQLIQQGFEGDDLKKELDKRAGKGGTYDLYNDAPHPRQQRASRGPPKKASSRAGPRRMRAVKIKGEEEYVPSRGNTPMRDSFVKDESISPVPHLLNPCHADIPDTFVSTSDIPPIDLGESCLNEEIKFTNPFASAPRSPAFFIGGPVSAGSCSLSEDFLAPTAEESKHRSSSPFDAFSGLFVPGPDGPSYDPLDPAIFSPELPTDNAYYAPEYYPGGLNSEPDFSEWMRYDE</sequence>
<dbReference type="EMBL" id="CCBP010000095">
    <property type="protein sequence ID" value="CDO70921.1"/>
    <property type="molecule type" value="Genomic_DNA"/>
</dbReference>
<accession>A0A060S9M7</accession>
<feature type="DNA-binding region" description="HMG box" evidence="3">
    <location>
        <begin position="95"/>
        <end position="164"/>
    </location>
</feature>
<proteinExistence type="predicted"/>
<dbReference type="CDD" id="cd01389">
    <property type="entry name" value="HMG-box_ROX1-like"/>
    <property type="match status" value="1"/>
</dbReference>
<dbReference type="InterPro" id="IPR051356">
    <property type="entry name" value="SOX/SOX-like_TF"/>
</dbReference>
<evidence type="ECO:0000259" key="5">
    <source>
        <dbReference type="PROSITE" id="PS50118"/>
    </source>
</evidence>
<dbReference type="Gene3D" id="1.10.30.10">
    <property type="entry name" value="High mobility group box domain"/>
    <property type="match status" value="1"/>
</dbReference>